<gene>
    <name evidence="2" type="ORF">NT6N_07860</name>
</gene>
<accession>A0AAT9FIG2</accession>
<dbReference type="AlphaFoldDB" id="A0AAT9FIG2"/>
<dbReference type="EMBL" id="AP026866">
    <property type="protein sequence ID" value="BDS05746.1"/>
    <property type="molecule type" value="Genomic_DNA"/>
</dbReference>
<reference evidence="2" key="1">
    <citation type="submission" date="2024-07" db="EMBL/GenBank/DDBJ databases">
        <title>Complete genome sequence of Verrucomicrobiaceae bacterium NT6N.</title>
        <authorList>
            <person name="Huang C."/>
            <person name="Takami H."/>
            <person name="Hamasaki K."/>
        </authorList>
    </citation>
    <scope>NUCLEOTIDE SEQUENCE</scope>
    <source>
        <strain evidence="2">NT6N</strain>
    </source>
</reference>
<feature type="chain" id="PRO_5043467868" evidence="1">
    <location>
        <begin position="20"/>
        <end position="150"/>
    </location>
</feature>
<proteinExistence type="predicted"/>
<feature type="signal peptide" evidence="1">
    <location>
        <begin position="1"/>
        <end position="19"/>
    </location>
</feature>
<organism evidence="2">
    <name type="scientific">Oceaniferula spumae</name>
    <dbReference type="NCBI Taxonomy" id="2979115"/>
    <lineage>
        <taxon>Bacteria</taxon>
        <taxon>Pseudomonadati</taxon>
        <taxon>Verrucomicrobiota</taxon>
        <taxon>Verrucomicrobiia</taxon>
        <taxon>Verrucomicrobiales</taxon>
        <taxon>Verrucomicrobiaceae</taxon>
        <taxon>Oceaniferula</taxon>
    </lineage>
</organism>
<sequence length="150" mass="16510">MKALLVIASLVASIMMTYAASPSLEKLQEGEKIKVRYTSQGCFHSSNYLMDFSPNKVSIYEFLDKKNKNPTKIGELTLSDGDTAGLDKLFAFYGNGKEKIGCTTVDNISITVIDKDGNTKATYHYNDGSGQAHRLEGVITLGEIVHRLRP</sequence>
<keyword evidence="1" id="KW-0732">Signal</keyword>
<evidence type="ECO:0000313" key="2">
    <source>
        <dbReference type="EMBL" id="BDS05746.1"/>
    </source>
</evidence>
<name>A0AAT9FIG2_9BACT</name>
<evidence type="ECO:0000256" key="1">
    <source>
        <dbReference type="SAM" id="SignalP"/>
    </source>
</evidence>
<protein>
    <submittedName>
        <fullName evidence="2">Uncharacterized protein</fullName>
    </submittedName>
</protein>
<dbReference type="KEGG" id="osu:NT6N_07860"/>